<dbReference type="Gene3D" id="3.30.70.100">
    <property type="match status" value="1"/>
</dbReference>
<reference evidence="2 3" key="1">
    <citation type="submission" date="2016-12" db="EMBL/GenBank/DDBJ databases">
        <authorList>
            <person name="Song W.-J."/>
            <person name="Kurnit D.M."/>
        </authorList>
    </citation>
    <scope>NUCLEOTIDE SEQUENCE [LARGE SCALE GENOMIC DNA]</scope>
    <source>
        <strain evidence="2 3">IMCC3135</strain>
    </source>
</reference>
<protein>
    <recommendedName>
        <fullName evidence="1">NIPSNAP domain-containing protein</fullName>
    </recommendedName>
</protein>
<dbReference type="AlphaFoldDB" id="A0A2Z2P2R1"/>
<keyword evidence="3" id="KW-1185">Reference proteome</keyword>
<sequence length="107" mass="12668">MAFFEIRQYRIRPGKMDAWLELMHSEIIPFQVTHGLVLCGSYQGEEDDSVYFWIRRFEDDAQCKKFYKDVYESDKWVNDLAPRVGEVMDRDGMVVHRVKATAMSPLQ</sequence>
<accession>A0A2Z2P2R1</accession>
<dbReference type="RefSeq" id="WP_088919102.1">
    <property type="nucleotide sequence ID" value="NZ_CP018632.1"/>
</dbReference>
<dbReference type="Pfam" id="PF07978">
    <property type="entry name" value="NIPSNAP"/>
    <property type="match status" value="1"/>
</dbReference>
<dbReference type="KEGG" id="gai:IMCC3135_19625"/>
<dbReference type="EMBL" id="CP018632">
    <property type="protein sequence ID" value="ASJ74004.1"/>
    <property type="molecule type" value="Genomic_DNA"/>
</dbReference>
<proteinExistence type="predicted"/>
<evidence type="ECO:0000313" key="2">
    <source>
        <dbReference type="EMBL" id="ASJ74004.1"/>
    </source>
</evidence>
<dbReference type="InterPro" id="IPR011008">
    <property type="entry name" value="Dimeric_a/b-barrel"/>
</dbReference>
<organism evidence="2 3">
    <name type="scientific">Granulosicoccus antarcticus IMCC3135</name>
    <dbReference type="NCBI Taxonomy" id="1192854"/>
    <lineage>
        <taxon>Bacteria</taxon>
        <taxon>Pseudomonadati</taxon>
        <taxon>Pseudomonadota</taxon>
        <taxon>Gammaproteobacteria</taxon>
        <taxon>Chromatiales</taxon>
        <taxon>Granulosicoccaceae</taxon>
        <taxon>Granulosicoccus</taxon>
    </lineage>
</organism>
<dbReference type="SUPFAM" id="SSF54909">
    <property type="entry name" value="Dimeric alpha+beta barrel"/>
    <property type="match status" value="1"/>
</dbReference>
<dbReference type="OrthoDB" id="9809695at2"/>
<evidence type="ECO:0000313" key="3">
    <source>
        <dbReference type="Proteomes" id="UP000250079"/>
    </source>
</evidence>
<gene>
    <name evidence="2" type="ORF">IMCC3135_19625</name>
</gene>
<dbReference type="InterPro" id="IPR012577">
    <property type="entry name" value="NIPSNAP"/>
</dbReference>
<dbReference type="Proteomes" id="UP000250079">
    <property type="component" value="Chromosome"/>
</dbReference>
<evidence type="ECO:0000259" key="1">
    <source>
        <dbReference type="Pfam" id="PF07978"/>
    </source>
</evidence>
<name>A0A2Z2P2R1_9GAMM</name>
<feature type="domain" description="NIPSNAP" evidence="1">
    <location>
        <begin position="4"/>
        <end position="83"/>
    </location>
</feature>